<organism evidence="2 3">
    <name type="scientific">Gymnopilus junonius</name>
    <name type="common">Spectacular rustgill mushroom</name>
    <name type="synonym">Gymnopilus spectabilis subsp. junonius</name>
    <dbReference type="NCBI Taxonomy" id="109634"/>
    <lineage>
        <taxon>Eukaryota</taxon>
        <taxon>Fungi</taxon>
        <taxon>Dikarya</taxon>
        <taxon>Basidiomycota</taxon>
        <taxon>Agaricomycotina</taxon>
        <taxon>Agaricomycetes</taxon>
        <taxon>Agaricomycetidae</taxon>
        <taxon>Agaricales</taxon>
        <taxon>Agaricineae</taxon>
        <taxon>Hymenogastraceae</taxon>
        <taxon>Gymnopilus</taxon>
    </lineage>
</organism>
<evidence type="ECO:0000313" key="3">
    <source>
        <dbReference type="Proteomes" id="UP000724874"/>
    </source>
</evidence>
<protein>
    <submittedName>
        <fullName evidence="2">Uncharacterized protein</fullName>
    </submittedName>
</protein>
<keyword evidence="3" id="KW-1185">Reference proteome</keyword>
<comment type="caution">
    <text evidence="2">The sequence shown here is derived from an EMBL/GenBank/DDBJ whole genome shotgun (WGS) entry which is preliminary data.</text>
</comment>
<reference evidence="2" key="1">
    <citation type="submission" date="2020-11" db="EMBL/GenBank/DDBJ databases">
        <authorList>
            <consortium name="DOE Joint Genome Institute"/>
            <person name="Ahrendt S."/>
            <person name="Riley R."/>
            <person name="Andreopoulos W."/>
            <person name="LaButti K."/>
            <person name="Pangilinan J."/>
            <person name="Ruiz-duenas F.J."/>
            <person name="Barrasa J.M."/>
            <person name="Sanchez-Garcia M."/>
            <person name="Camarero S."/>
            <person name="Miyauchi S."/>
            <person name="Serrano A."/>
            <person name="Linde D."/>
            <person name="Babiker R."/>
            <person name="Drula E."/>
            <person name="Ayuso-Fernandez I."/>
            <person name="Pacheco R."/>
            <person name="Padilla G."/>
            <person name="Ferreira P."/>
            <person name="Barriuso J."/>
            <person name="Kellner H."/>
            <person name="Castanera R."/>
            <person name="Alfaro M."/>
            <person name="Ramirez L."/>
            <person name="Pisabarro A.G."/>
            <person name="Kuo A."/>
            <person name="Tritt A."/>
            <person name="Lipzen A."/>
            <person name="He G."/>
            <person name="Yan M."/>
            <person name="Ng V."/>
            <person name="Cullen D."/>
            <person name="Martin F."/>
            <person name="Rosso M.-N."/>
            <person name="Henrissat B."/>
            <person name="Hibbett D."/>
            <person name="Martinez A.T."/>
            <person name="Grigoriev I.V."/>
        </authorList>
    </citation>
    <scope>NUCLEOTIDE SEQUENCE</scope>
    <source>
        <strain evidence="2">AH 44721</strain>
    </source>
</reference>
<name>A0A9P5NKK6_GYMJU</name>
<dbReference type="EMBL" id="JADNYJ010000081">
    <property type="protein sequence ID" value="KAF8889190.1"/>
    <property type="molecule type" value="Genomic_DNA"/>
</dbReference>
<accession>A0A9P5NKK6</accession>
<dbReference type="AlphaFoldDB" id="A0A9P5NKK6"/>
<evidence type="ECO:0000313" key="2">
    <source>
        <dbReference type="EMBL" id="KAF8889190.1"/>
    </source>
</evidence>
<feature type="region of interest" description="Disordered" evidence="1">
    <location>
        <begin position="139"/>
        <end position="159"/>
    </location>
</feature>
<dbReference type="Proteomes" id="UP000724874">
    <property type="component" value="Unassembled WGS sequence"/>
</dbReference>
<proteinExistence type="predicted"/>
<sequence length="159" mass="17512">MGDSDVDSSLYISMGSTFCIGGEESEDNSKFGSKGDELERLYIPSSTQGTIILKGSLPRRFCNQRQQHQQLLSLASTWNGLSTSITFPLVSRPSINLTSCPSLVFVKSFWTFWAWGITTVIAATVTAFEQQPPADFQTLKRSSPSLPTHVAHSHCHSRP</sequence>
<gene>
    <name evidence="2" type="ORF">CPB84DRAFT_1454700</name>
</gene>
<evidence type="ECO:0000256" key="1">
    <source>
        <dbReference type="SAM" id="MobiDB-lite"/>
    </source>
</evidence>